<dbReference type="InterPro" id="IPR002347">
    <property type="entry name" value="SDR_fam"/>
</dbReference>
<evidence type="ECO:0000313" key="3">
    <source>
        <dbReference type="EMBL" id="CAB4715414.1"/>
    </source>
</evidence>
<evidence type="ECO:0000313" key="5">
    <source>
        <dbReference type="EMBL" id="CAB4897695.1"/>
    </source>
</evidence>
<gene>
    <name evidence="3" type="ORF">UFOPK2652_01065</name>
    <name evidence="4" type="ORF">UFOPK3128_01203</name>
    <name evidence="5" type="ORF">UFOPK3511_00847</name>
    <name evidence="6" type="ORF">UFOPK3880_01026</name>
    <name evidence="7" type="ORF">UFOPK4146_00487</name>
</gene>
<evidence type="ECO:0000313" key="7">
    <source>
        <dbReference type="EMBL" id="CAB5025069.1"/>
    </source>
</evidence>
<name>A0A6J7FWS4_9ZZZZ</name>
<dbReference type="EMBL" id="CAFBPT010000003">
    <property type="protein sequence ID" value="CAB5025069.1"/>
    <property type="molecule type" value="Genomic_DNA"/>
</dbReference>
<dbReference type="EMBL" id="CAEZYD010000017">
    <property type="protein sequence ID" value="CAB4715414.1"/>
    <property type="molecule type" value="Genomic_DNA"/>
</dbReference>
<reference evidence="5" key="1">
    <citation type="submission" date="2020-05" db="EMBL/GenBank/DDBJ databases">
        <authorList>
            <person name="Chiriac C."/>
            <person name="Salcher M."/>
            <person name="Ghai R."/>
            <person name="Kavagutti S V."/>
        </authorList>
    </citation>
    <scope>NUCLEOTIDE SEQUENCE</scope>
</reference>
<evidence type="ECO:0000256" key="2">
    <source>
        <dbReference type="ARBA" id="ARBA00023002"/>
    </source>
</evidence>
<dbReference type="CDD" id="cd05233">
    <property type="entry name" value="SDR_c"/>
    <property type="match status" value="1"/>
</dbReference>
<sequence length="267" mass="28223">MDKNLSWANQIAVVTGGSGDIGAEVVRALVALGVKVASADLVPFPEVKSLSDSTNFFPSIVDVSNSKEVDQWIDAVTERWGTPTIAVIGATIVRNSTLVETSDADWDAVISVGLSSSFYVARAVIKKMLLVQAHGKIVFIGSWAASNPHPHIGSYSVMKAGTRALMQNLALEYAHCGILINEVAPGVVDAGLSKALFDKDPALKARALESIPVNLTLTTKDVARDILYLCSPENLVTTGIVLTSDGGLSIASTMNTGTPNRMKDKSQ</sequence>
<proteinExistence type="inferred from homology"/>
<dbReference type="EMBL" id="CAFBMA010000008">
    <property type="protein sequence ID" value="CAB4897695.1"/>
    <property type="molecule type" value="Genomic_DNA"/>
</dbReference>
<dbReference type="EMBL" id="CAFAAZ010000014">
    <property type="protein sequence ID" value="CAB4826587.1"/>
    <property type="molecule type" value="Genomic_DNA"/>
</dbReference>
<dbReference type="PRINTS" id="PR00081">
    <property type="entry name" value="GDHRDH"/>
</dbReference>
<evidence type="ECO:0000313" key="4">
    <source>
        <dbReference type="EMBL" id="CAB4826587.1"/>
    </source>
</evidence>
<keyword evidence="2" id="KW-0560">Oxidoreductase</keyword>
<dbReference type="GO" id="GO:0016616">
    <property type="term" value="F:oxidoreductase activity, acting on the CH-OH group of donors, NAD or NADP as acceptor"/>
    <property type="evidence" value="ECO:0007669"/>
    <property type="project" value="TreeGrafter"/>
</dbReference>
<evidence type="ECO:0000313" key="6">
    <source>
        <dbReference type="EMBL" id="CAB4966692.1"/>
    </source>
</evidence>
<dbReference type="AlphaFoldDB" id="A0A6J7FWS4"/>
<organism evidence="5">
    <name type="scientific">freshwater metagenome</name>
    <dbReference type="NCBI Taxonomy" id="449393"/>
    <lineage>
        <taxon>unclassified sequences</taxon>
        <taxon>metagenomes</taxon>
        <taxon>ecological metagenomes</taxon>
    </lineage>
</organism>
<dbReference type="Gene3D" id="3.40.50.720">
    <property type="entry name" value="NAD(P)-binding Rossmann-like Domain"/>
    <property type="match status" value="1"/>
</dbReference>
<dbReference type="EMBL" id="CAFBNU010000011">
    <property type="protein sequence ID" value="CAB4966692.1"/>
    <property type="molecule type" value="Genomic_DNA"/>
</dbReference>
<dbReference type="SUPFAM" id="SSF51735">
    <property type="entry name" value="NAD(P)-binding Rossmann-fold domains"/>
    <property type="match status" value="1"/>
</dbReference>
<evidence type="ECO:0000256" key="1">
    <source>
        <dbReference type="ARBA" id="ARBA00006484"/>
    </source>
</evidence>
<dbReference type="Pfam" id="PF13561">
    <property type="entry name" value="adh_short_C2"/>
    <property type="match status" value="1"/>
</dbReference>
<comment type="similarity">
    <text evidence="1">Belongs to the short-chain dehydrogenases/reductases (SDR) family.</text>
</comment>
<dbReference type="PANTHER" id="PTHR42760:SF133">
    <property type="entry name" value="3-OXOACYL-[ACYL-CARRIER-PROTEIN] REDUCTASE"/>
    <property type="match status" value="1"/>
</dbReference>
<protein>
    <submittedName>
        <fullName evidence="5">Unannotated protein</fullName>
    </submittedName>
</protein>
<dbReference type="InterPro" id="IPR036291">
    <property type="entry name" value="NAD(P)-bd_dom_sf"/>
</dbReference>
<accession>A0A6J7FWS4</accession>
<dbReference type="PANTHER" id="PTHR42760">
    <property type="entry name" value="SHORT-CHAIN DEHYDROGENASES/REDUCTASES FAMILY MEMBER"/>
    <property type="match status" value="1"/>
</dbReference>